<evidence type="ECO:0000256" key="2">
    <source>
        <dbReference type="ARBA" id="ARBA00022679"/>
    </source>
</evidence>
<dbReference type="GO" id="GO:0016740">
    <property type="term" value="F:transferase activity"/>
    <property type="evidence" value="ECO:0007669"/>
    <property type="project" value="UniProtKB-KW"/>
</dbReference>
<dbReference type="Proteomes" id="UP000660611">
    <property type="component" value="Unassembled WGS sequence"/>
</dbReference>
<evidence type="ECO:0000256" key="7">
    <source>
        <dbReference type="SAM" id="MobiDB-lite"/>
    </source>
</evidence>
<feature type="domain" description="L,D-TPase catalytic" evidence="8">
    <location>
        <begin position="188"/>
        <end position="306"/>
    </location>
</feature>
<evidence type="ECO:0000259" key="8">
    <source>
        <dbReference type="PROSITE" id="PS52029"/>
    </source>
</evidence>
<dbReference type="Pfam" id="PF03734">
    <property type="entry name" value="YkuD"/>
    <property type="match status" value="1"/>
</dbReference>
<comment type="caution">
    <text evidence="9">The sequence shown here is derived from an EMBL/GenBank/DDBJ whole genome shotgun (WGS) entry which is preliminary data.</text>
</comment>
<dbReference type="GO" id="GO:0071972">
    <property type="term" value="F:peptidoglycan L,D-transpeptidase activity"/>
    <property type="evidence" value="ECO:0007669"/>
    <property type="project" value="TreeGrafter"/>
</dbReference>
<dbReference type="Gene3D" id="2.40.440.10">
    <property type="entry name" value="L,D-transpeptidase catalytic domain-like"/>
    <property type="match status" value="1"/>
</dbReference>
<evidence type="ECO:0000256" key="5">
    <source>
        <dbReference type="ARBA" id="ARBA00023316"/>
    </source>
</evidence>
<keyword evidence="3 6" id="KW-0133">Cell shape</keyword>
<dbReference type="EMBL" id="BONQ01000216">
    <property type="protein sequence ID" value="GIG53174.1"/>
    <property type="molecule type" value="Genomic_DNA"/>
</dbReference>
<feature type="active site" description="Nucleophile" evidence="6">
    <location>
        <position position="283"/>
    </location>
</feature>
<keyword evidence="4 6" id="KW-0573">Peptidoglycan synthesis</keyword>
<comment type="pathway">
    <text evidence="1 6">Cell wall biogenesis; peptidoglycan biosynthesis.</text>
</comment>
<evidence type="ECO:0000256" key="3">
    <source>
        <dbReference type="ARBA" id="ARBA00022960"/>
    </source>
</evidence>
<feature type="active site" description="Proton donor/acceptor" evidence="6">
    <location>
        <position position="267"/>
    </location>
</feature>
<proteinExistence type="predicted"/>
<evidence type="ECO:0000256" key="4">
    <source>
        <dbReference type="ARBA" id="ARBA00022984"/>
    </source>
</evidence>
<feature type="region of interest" description="Disordered" evidence="7">
    <location>
        <begin position="43"/>
        <end position="79"/>
    </location>
</feature>
<dbReference type="GO" id="GO:0071555">
    <property type="term" value="P:cell wall organization"/>
    <property type="evidence" value="ECO:0007669"/>
    <property type="project" value="UniProtKB-UniRule"/>
</dbReference>
<reference evidence="9" key="1">
    <citation type="submission" date="2021-01" db="EMBL/GenBank/DDBJ databases">
        <title>Whole genome shotgun sequence of Dactylosporangium siamense NBRC 106093.</title>
        <authorList>
            <person name="Komaki H."/>
            <person name="Tamura T."/>
        </authorList>
    </citation>
    <scope>NUCLEOTIDE SEQUENCE</scope>
    <source>
        <strain evidence="9">NBRC 106093</strain>
    </source>
</reference>
<keyword evidence="10" id="KW-1185">Reference proteome</keyword>
<dbReference type="PANTHER" id="PTHR30582">
    <property type="entry name" value="L,D-TRANSPEPTIDASE"/>
    <property type="match status" value="1"/>
</dbReference>
<dbReference type="RefSeq" id="WP_203854773.1">
    <property type="nucleotide sequence ID" value="NZ_BAAAVW010000057.1"/>
</dbReference>
<protein>
    <recommendedName>
        <fullName evidence="8">L,D-TPase catalytic domain-containing protein</fullName>
    </recommendedName>
</protein>
<dbReference type="PANTHER" id="PTHR30582:SF2">
    <property type="entry name" value="L,D-TRANSPEPTIDASE YCIB-RELATED"/>
    <property type="match status" value="1"/>
</dbReference>
<evidence type="ECO:0000256" key="6">
    <source>
        <dbReference type="PROSITE-ProRule" id="PRU01373"/>
    </source>
</evidence>
<dbReference type="InterPro" id="IPR005490">
    <property type="entry name" value="LD_TPept_cat_dom"/>
</dbReference>
<evidence type="ECO:0000313" key="9">
    <source>
        <dbReference type="EMBL" id="GIG53174.1"/>
    </source>
</evidence>
<dbReference type="GO" id="GO:0018104">
    <property type="term" value="P:peptidoglycan-protein cross-linking"/>
    <property type="evidence" value="ECO:0007669"/>
    <property type="project" value="TreeGrafter"/>
</dbReference>
<gene>
    <name evidence="9" type="ORF">Dsi01nite_112150</name>
</gene>
<dbReference type="GO" id="GO:0005576">
    <property type="term" value="C:extracellular region"/>
    <property type="evidence" value="ECO:0007669"/>
    <property type="project" value="TreeGrafter"/>
</dbReference>
<keyword evidence="2" id="KW-0808">Transferase</keyword>
<dbReference type="CDD" id="cd16913">
    <property type="entry name" value="YkuD_like"/>
    <property type="match status" value="1"/>
</dbReference>
<evidence type="ECO:0000256" key="1">
    <source>
        <dbReference type="ARBA" id="ARBA00004752"/>
    </source>
</evidence>
<dbReference type="InterPro" id="IPR038063">
    <property type="entry name" value="Transpep_catalytic_dom"/>
</dbReference>
<dbReference type="GO" id="GO:0008360">
    <property type="term" value="P:regulation of cell shape"/>
    <property type="evidence" value="ECO:0007669"/>
    <property type="project" value="UniProtKB-UniRule"/>
</dbReference>
<dbReference type="AlphaFoldDB" id="A0A919PZZ3"/>
<keyword evidence="5 6" id="KW-0961">Cell wall biogenesis/degradation</keyword>
<feature type="compositionally biased region" description="Low complexity" evidence="7">
    <location>
        <begin position="51"/>
        <end position="78"/>
    </location>
</feature>
<name>A0A919PZZ3_9ACTN</name>
<evidence type="ECO:0000313" key="10">
    <source>
        <dbReference type="Proteomes" id="UP000660611"/>
    </source>
</evidence>
<accession>A0A919PZZ3</accession>
<dbReference type="InterPro" id="IPR050979">
    <property type="entry name" value="LD-transpeptidase"/>
</dbReference>
<sequence>MSAPATPARTGGNRPRALAGLAGAVLVAAVMLAAATCRANPGRIDAPTPSPTAGSPAAQTSAPATPTQPTTAPPSASQYPAVPAIPAAILRGLPEATTETTVPLAPLDTAVQAPTDGVVVHNRTTTTLFDRPGGQPIARLPISQAGSPTWLPVIDEQPGWWRVLLPSRPNHGTGWLDATAVDVARTPYQIRVSVHATRLQLLRDGVLVGQWTVAAGARATPTPTGRTFLLASVVDDSQRMSPLILPLGTHSTTLTTYKGGPATTAIHGWPSNDVFGKHVSNGCVRVPADALRALAQVPLGTVVQLDP</sequence>
<dbReference type="SUPFAM" id="SSF141523">
    <property type="entry name" value="L,D-transpeptidase catalytic domain-like"/>
    <property type="match status" value="1"/>
</dbReference>
<organism evidence="9 10">
    <name type="scientific">Dactylosporangium siamense</name>
    <dbReference type="NCBI Taxonomy" id="685454"/>
    <lineage>
        <taxon>Bacteria</taxon>
        <taxon>Bacillati</taxon>
        <taxon>Actinomycetota</taxon>
        <taxon>Actinomycetes</taxon>
        <taxon>Micromonosporales</taxon>
        <taxon>Micromonosporaceae</taxon>
        <taxon>Dactylosporangium</taxon>
    </lineage>
</organism>
<dbReference type="PROSITE" id="PS52029">
    <property type="entry name" value="LD_TPASE"/>
    <property type="match status" value="1"/>
</dbReference>